<organism evidence="6 7">
    <name type="scientific">Hypsizygus marmoreus</name>
    <name type="common">White beech mushroom</name>
    <name type="synonym">Agaricus marmoreus</name>
    <dbReference type="NCBI Taxonomy" id="39966"/>
    <lineage>
        <taxon>Eukaryota</taxon>
        <taxon>Fungi</taxon>
        <taxon>Dikarya</taxon>
        <taxon>Basidiomycota</taxon>
        <taxon>Agaricomycotina</taxon>
        <taxon>Agaricomycetes</taxon>
        <taxon>Agaricomycetidae</taxon>
        <taxon>Agaricales</taxon>
        <taxon>Tricholomatineae</taxon>
        <taxon>Lyophyllaceae</taxon>
        <taxon>Hypsizygus</taxon>
    </lineage>
</organism>
<evidence type="ECO:0000313" key="6">
    <source>
        <dbReference type="EMBL" id="RDB26159.1"/>
    </source>
</evidence>
<protein>
    <recommendedName>
        <fullName evidence="5">MYND-type domain-containing protein</fullName>
    </recommendedName>
</protein>
<dbReference type="GO" id="GO:0008270">
    <property type="term" value="F:zinc ion binding"/>
    <property type="evidence" value="ECO:0007669"/>
    <property type="project" value="UniProtKB-KW"/>
</dbReference>
<accession>A0A369JUZ3</accession>
<dbReference type="PROSITE" id="PS50865">
    <property type="entry name" value="ZF_MYND_2"/>
    <property type="match status" value="1"/>
</dbReference>
<keyword evidence="2 4" id="KW-0863">Zinc-finger</keyword>
<evidence type="ECO:0000256" key="1">
    <source>
        <dbReference type="ARBA" id="ARBA00022723"/>
    </source>
</evidence>
<dbReference type="EMBL" id="LUEZ02000040">
    <property type="protein sequence ID" value="RDB26159.1"/>
    <property type="molecule type" value="Genomic_DNA"/>
</dbReference>
<evidence type="ECO:0000256" key="2">
    <source>
        <dbReference type="ARBA" id="ARBA00022771"/>
    </source>
</evidence>
<dbReference type="PROSITE" id="PS01360">
    <property type="entry name" value="ZF_MYND_1"/>
    <property type="match status" value="1"/>
</dbReference>
<name>A0A369JUZ3_HYPMA</name>
<dbReference type="AlphaFoldDB" id="A0A369JUZ3"/>
<dbReference type="InParanoid" id="A0A369JUZ3"/>
<dbReference type="Proteomes" id="UP000076154">
    <property type="component" value="Unassembled WGS sequence"/>
</dbReference>
<comment type="caution">
    <text evidence="6">The sequence shown here is derived from an EMBL/GenBank/DDBJ whole genome shotgun (WGS) entry which is preliminary data.</text>
</comment>
<dbReference type="InterPro" id="IPR002893">
    <property type="entry name" value="Znf_MYND"/>
</dbReference>
<keyword evidence="3" id="KW-0862">Zinc</keyword>
<evidence type="ECO:0000259" key="5">
    <source>
        <dbReference type="PROSITE" id="PS50865"/>
    </source>
</evidence>
<evidence type="ECO:0000313" key="7">
    <source>
        <dbReference type="Proteomes" id="UP000076154"/>
    </source>
</evidence>
<sequence>MTPVIPNDLKHRLRQCANCKKSESFGPPIVRFRVCGKCKTHRYCSAECQRADWPNHKPRCKENSSWVEQSKDYDNFVASSVTFPDGMGPVVPLHAIYPVLQDWTATYRPLMCISLVNALGFADGPPNPAAYTSPQVFFISLSTVPRLTIKTKGRAAFLVDDASVLSLADFQRSVRDRSHRLYHPDNGQLMADYNRHKAQMDSDPTRRLTMVVQRAYFHNGVSAMIYNKNWYYEDDRTRDYSTQWKPEDWLPFFKQTVANGKGWDRDDVWF</sequence>
<dbReference type="OrthoDB" id="2738407at2759"/>
<keyword evidence="7" id="KW-1185">Reference proteome</keyword>
<feature type="domain" description="MYND-type" evidence="5">
    <location>
        <begin position="16"/>
        <end position="60"/>
    </location>
</feature>
<dbReference type="Pfam" id="PF01753">
    <property type="entry name" value="zf-MYND"/>
    <property type="match status" value="1"/>
</dbReference>
<keyword evidence="1" id="KW-0479">Metal-binding</keyword>
<dbReference type="SUPFAM" id="SSF144232">
    <property type="entry name" value="HIT/MYND zinc finger-like"/>
    <property type="match status" value="1"/>
</dbReference>
<gene>
    <name evidence="6" type="ORF">Hypma_006206</name>
</gene>
<proteinExistence type="predicted"/>
<dbReference type="Gene3D" id="6.10.140.2220">
    <property type="match status" value="1"/>
</dbReference>
<evidence type="ECO:0000256" key="4">
    <source>
        <dbReference type="PROSITE-ProRule" id="PRU00134"/>
    </source>
</evidence>
<evidence type="ECO:0000256" key="3">
    <source>
        <dbReference type="ARBA" id="ARBA00022833"/>
    </source>
</evidence>
<reference evidence="6" key="1">
    <citation type="submission" date="2018-04" db="EMBL/GenBank/DDBJ databases">
        <title>Whole genome sequencing of Hypsizygus marmoreus.</title>
        <authorList>
            <person name="Choi I.-G."/>
            <person name="Min B."/>
            <person name="Kim J.-G."/>
            <person name="Kim S."/>
            <person name="Oh Y.-L."/>
            <person name="Kong W.-S."/>
            <person name="Park H."/>
            <person name="Jeong J."/>
            <person name="Song E.-S."/>
        </authorList>
    </citation>
    <scope>NUCLEOTIDE SEQUENCE [LARGE SCALE GENOMIC DNA]</scope>
    <source>
        <strain evidence="6">51987-8</strain>
    </source>
</reference>